<keyword evidence="7 9" id="KW-0472">Membrane</keyword>
<evidence type="ECO:0000256" key="4">
    <source>
        <dbReference type="ARBA" id="ARBA00022677"/>
    </source>
</evidence>
<feature type="transmembrane region" description="Helical" evidence="9">
    <location>
        <begin position="79"/>
        <end position="102"/>
    </location>
</feature>
<protein>
    <submittedName>
        <fullName evidence="10">Pollen coat oleosin-glycine rich protein</fullName>
    </submittedName>
</protein>
<accession>Q6V5F4</accession>
<evidence type="ECO:0000256" key="2">
    <source>
        <dbReference type="ARBA" id="ARBA00004502"/>
    </source>
</evidence>
<dbReference type="GO" id="GO:0012511">
    <property type="term" value="C:monolayer-surrounded lipid storage body"/>
    <property type="evidence" value="ECO:0007669"/>
    <property type="project" value="InterPro"/>
</dbReference>
<dbReference type="GO" id="GO:0009791">
    <property type="term" value="P:post-embryonic development"/>
    <property type="evidence" value="ECO:0007669"/>
    <property type="project" value="UniProtKB-ARBA"/>
</dbReference>
<proteinExistence type="inferred from homology"/>
<dbReference type="PANTHER" id="PTHR33203">
    <property type="entry name" value="OLEOSIN"/>
    <property type="match status" value="1"/>
</dbReference>
<evidence type="ECO:0000256" key="6">
    <source>
        <dbReference type="ARBA" id="ARBA00022989"/>
    </source>
</evidence>
<evidence type="ECO:0000256" key="3">
    <source>
        <dbReference type="ARBA" id="ARBA00010858"/>
    </source>
</evidence>
<evidence type="ECO:0000256" key="9">
    <source>
        <dbReference type="SAM" id="Phobius"/>
    </source>
</evidence>
<dbReference type="GO" id="GO:0016020">
    <property type="term" value="C:membrane"/>
    <property type="evidence" value="ECO:0007669"/>
    <property type="project" value="UniProtKB-SubCell"/>
</dbReference>
<keyword evidence="5 9" id="KW-0812">Transmembrane</keyword>
<keyword evidence="6 9" id="KW-1133">Transmembrane helix</keyword>
<dbReference type="InterPro" id="IPR000136">
    <property type="entry name" value="Oleosin"/>
</dbReference>
<reference evidence="10" key="1">
    <citation type="journal article" date="2004" name="Proc. Natl. Acad. Sci. U.S.A.">
        <title>Comparisons of pollen coat genes across Brassicaceae species reveal rapid evolution by repeat expansion and diversification.</title>
        <authorList>
            <person name="Fiebig A."/>
            <person name="Kimport R."/>
            <person name="Preuss D."/>
        </authorList>
    </citation>
    <scope>NUCLEOTIDE SEQUENCE</scope>
    <source>
        <strain evidence="10">Circus maximus</strain>
    </source>
</reference>
<feature type="compositionally biased region" description="Basic residues" evidence="8">
    <location>
        <begin position="151"/>
        <end position="172"/>
    </location>
</feature>
<evidence type="ECO:0000256" key="7">
    <source>
        <dbReference type="ARBA" id="ARBA00023136"/>
    </source>
</evidence>
<dbReference type="GO" id="GO:0048608">
    <property type="term" value="P:reproductive structure development"/>
    <property type="evidence" value="ECO:0007669"/>
    <property type="project" value="UniProtKB-ARBA"/>
</dbReference>
<dbReference type="GO" id="GO:0005576">
    <property type="term" value="C:extracellular region"/>
    <property type="evidence" value="ECO:0007669"/>
    <property type="project" value="TreeGrafter"/>
</dbReference>
<name>Q6V5F4_9BRAS</name>
<feature type="region of interest" description="Disordered" evidence="8">
    <location>
        <begin position="113"/>
        <end position="172"/>
    </location>
</feature>
<comment type="similarity">
    <text evidence="3">Belongs to the oleosin family.</text>
</comment>
<dbReference type="AlphaFoldDB" id="Q6V5F4"/>
<comment type="subcellular location">
    <subcellularLocation>
        <location evidence="2">Lipid droplet</location>
    </subcellularLocation>
    <subcellularLocation>
        <location evidence="1">Membrane</location>
        <topology evidence="1">Multi-pass membrane protein</topology>
    </subcellularLocation>
</comment>
<gene>
    <name evidence="10" type="ORF">Cr_7560</name>
</gene>
<evidence type="ECO:0000256" key="8">
    <source>
        <dbReference type="SAM" id="MobiDB-lite"/>
    </source>
</evidence>
<evidence type="ECO:0000313" key="10">
    <source>
        <dbReference type="EMBL" id="AAR15463.1"/>
    </source>
</evidence>
<keyword evidence="4" id="KW-0551">Lipid droplet</keyword>
<evidence type="ECO:0000256" key="1">
    <source>
        <dbReference type="ARBA" id="ARBA00004141"/>
    </source>
</evidence>
<evidence type="ECO:0000256" key="5">
    <source>
        <dbReference type="ARBA" id="ARBA00022692"/>
    </source>
</evidence>
<dbReference type="GO" id="GO:0019915">
    <property type="term" value="P:lipid storage"/>
    <property type="evidence" value="ECO:0007669"/>
    <property type="project" value="TreeGrafter"/>
</dbReference>
<organism evidence="10">
    <name type="scientific">Capsella rubella</name>
    <dbReference type="NCBI Taxonomy" id="81985"/>
    <lineage>
        <taxon>Eukaryota</taxon>
        <taxon>Viridiplantae</taxon>
        <taxon>Streptophyta</taxon>
        <taxon>Embryophyta</taxon>
        <taxon>Tracheophyta</taxon>
        <taxon>Spermatophyta</taxon>
        <taxon>Magnoliopsida</taxon>
        <taxon>eudicotyledons</taxon>
        <taxon>Gunneridae</taxon>
        <taxon>Pentapetalae</taxon>
        <taxon>rosids</taxon>
        <taxon>malvids</taxon>
        <taxon>Brassicales</taxon>
        <taxon>Brassicaceae</taxon>
        <taxon>Camelineae</taxon>
        <taxon>Capsella</taxon>
    </lineage>
</organism>
<sequence>MSILKLLFGKKKRERVVVRTQRPTIKGVMTSVLATQAAIFLLLLAGLSLTGCAVASVACMPLFLLFSPVLVPAGITATVLASGFMAGGGSGVTALTIFMWLYKRFTGKDPPKIPGLTPAGGAASGGAASGGSAPAEGGDAGGGAAPAAKKSASKKSAAKKPAAKKPAAKAGK</sequence>
<dbReference type="PANTHER" id="PTHR33203:SF22">
    <property type="entry name" value="GLYCINE-RICH PROTEIN 20-RELATED"/>
    <property type="match status" value="1"/>
</dbReference>
<dbReference type="Pfam" id="PF01277">
    <property type="entry name" value="Oleosin"/>
    <property type="match status" value="1"/>
</dbReference>
<dbReference type="EMBL" id="AY350713">
    <property type="protein sequence ID" value="AAR15463.1"/>
    <property type="molecule type" value="Genomic_DNA"/>
</dbReference>